<dbReference type="InterPro" id="IPR014031">
    <property type="entry name" value="Ketoacyl_synth_C"/>
</dbReference>
<dbReference type="CDD" id="cd05195">
    <property type="entry name" value="enoyl_red"/>
    <property type="match status" value="1"/>
</dbReference>
<feature type="domain" description="Ketosynthase family 3 (KS3)" evidence="9">
    <location>
        <begin position="13"/>
        <end position="440"/>
    </location>
</feature>
<dbReference type="Gene3D" id="3.40.366.10">
    <property type="entry name" value="Malonyl-Coenzyme A Acyl Carrier Protein, domain 2"/>
    <property type="match status" value="2"/>
</dbReference>
<dbReference type="InterPro" id="IPR036291">
    <property type="entry name" value="NAD(P)-bd_dom_sf"/>
</dbReference>
<dbReference type="InterPro" id="IPR057326">
    <property type="entry name" value="KR_dom"/>
</dbReference>
<dbReference type="FunFam" id="3.40.50.720:FF:000209">
    <property type="entry name" value="Polyketide synthase Pks12"/>
    <property type="match status" value="1"/>
</dbReference>
<dbReference type="PROSITE" id="PS52019">
    <property type="entry name" value="PKS_MFAS_DH"/>
    <property type="match status" value="1"/>
</dbReference>
<dbReference type="GO" id="GO:0006633">
    <property type="term" value="P:fatty acid biosynthetic process"/>
    <property type="evidence" value="ECO:0007669"/>
    <property type="project" value="TreeGrafter"/>
</dbReference>
<dbReference type="Gene3D" id="3.40.50.150">
    <property type="entry name" value="Vaccinia Virus protein VP39"/>
    <property type="match status" value="1"/>
</dbReference>
<dbReference type="InterPro" id="IPR016035">
    <property type="entry name" value="Acyl_Trfase/lysoPLipase"/>
</dbReference>
<dbReference type="SMART" id="SM00827">
    <property type="entry name" value="PKS_AT"/>
    <property type="match status" value="1"/>
</dbReference>
<dbReference type="Pfam" id="PF23114">
    <property type="entry name" value="NAD-bd_HRPKS_sdrA"/>
    <property type="match status" value="1"/>
</dbReference>
<dbReference type="SMART" id="SM00829">
    <property type="entry name" value="PKS_ER"/>
    <property type="match status" value="1"/>
</dbReference>
<dbReference type="SUPFAM" id="SSF50129">
    <property type="entry name" value="GroES-like"/>
    <property type="match status" value="1"/>
</dbReference>
<evidence type="ECO:0000256" key="4">
    <source>
        <dbReference type="ARBA" id="ARBA00023268"/>
    </source>
</evidence>
<dbReference type="GO" id="GO:0044550">
    <property type="term" value="P:secondary metabolite biosynthetic process"/>
    <property type="evidence" value="ECO:0007669"/>
    <property type="project" value="TreeGrafter"/>
</dbReference>
<dbReference type="Gene3D" id="3.90.180.10">
    <property type="entry name" value="Medium-chain alcohol dehydrogenases, catalytic domain"/>
    <property type="match status" value="1"/>
</dbReference>
<dbReference type="InterPro" id="IPR032821">
    <property type="entry name" value="PKS_assoc"/>
</dbReference>
<dbReference type="Gene3D" id="3.40.47.10">
    <property type="match status" value="1"/>
</dbReference>
<dbReference type="Pfam" id="PF08240">
    <property type="entry name" value="ADH_N"/>
    <property type="match status" value="1"/>
</dbReference>
<keyword evidence="1" id="KW-0596">Phosphopantetheine</keyword>
<dbReference type="InterPro" id="IPR016039">
    <property type="entry name" value="Thiolase-like"/>
</dbReference>
<evidence type="ECO:0000259" key="9">
    <source>
        <dbReference type="PROSITE" id="PS52004"/>
    </source>
</evidence>
<dbReference type="Pfam" id="PF02801">
    <property type="entry name" value="Ketoacyl-synt_C"/>
    <property type="match status" value="1"/>
</dbReference>
<keyword evidence="4" id="KW-0511">Multifunctional enzyme</keyword>
<dbReference type="STRING" id="1460663.A0A177CGU4"/>
<dbReference type="SUPFAM" id="SSF53901">
    <property type="entry name" value="Thiolase-like"/>
    <property type="match status" value="1"/>
</dbReference>
<feature type="active site" description="Proton acceptor; for dehydratase activity" evidence="6">
    <location>
        <position position="870"/>
    </location>
</feature>
<evidence type="ECO:0000256" key="5">
    <source>
        <dbReference type="ARBA" id="ARBA00023315"/>
    </source>
</evidence>
<sequence length="2572" mass="277744">MAVHDSSLGVFRHEPLAVVGFACRLPGKSNNPTALWKFLERGGIADIEPPLSRFNLKGHEDGSKRPKTMRSPGGMFIEDIHPTDLDAQFFGLSKAEAIAMDPQQRQLLEVVYEGLENSGITLEMLKGTSAGCFVGSFACDYGDIQSRDPEDRAPNTTVGIGRAMLSNRLSHFLDIKGPSMTIDTACSGSLQSLDVASRYLQTREISTAIVAGANLYLSPEHCIDLSGLSGAASLTGRCHTFDAKADGYVKAEAVNVLIVKRLADALLSKDPIRAIIRGTASNSDGWTAGIASPSSKAQAEVTRQAYVNAGITEYNATSYLECHGTGTKTGDPVEVKGVASIFCADGTRKDPLYIGSIKSNIGHSEPASGISGVIKTILSMEKGVVPGNPTFETPNPDIDFEKLRVSVSRKSRPWPKVPFKRASVNSFGFGGSNAHVILDEAKTGAAGYQMRFKSSFGQVDDFDFFAEEKLEPPQVLVFSANDVASLQSYADSLNKHLLNPAVSVELTDLAHTLSERRTKHFNRAYLIARNAQIDVHSLKLGKPRSSQPRIGLIFTGQGAQWPQMGKSFLETIPACRAVVERLDRVLQTLKNPPTWTLHDVRDILRAEELPIAIACVNSPSSVTLSGQVVALTALEQRFKEQGKFARLLQVDVAYHSKYVADIAARYYELMRQECDFPLADATYCKMFSSVTGSENNQACNAEYWRRNMESPVLFSQAVSAALTEDAAADFIIEVGPSGALAGPFKQIKASLGSGAAHVSYHAASRRDVAAVDAIFEIAGELFLAGAQVDLARVNQYLPNQQPPSTLIDLPNYSWNHSVRLWYESEASKDWRFRRYPSHDLLGSKVLGTSWHAPSWKKVLKIDEVSWLKDHCIGGQVLFPAAGYVAMAIEAQFQTSQSRGFIEEGRSVHEASYRLRNVAFKKAMVIEGSESRIMLTLSPEDDGEKSWSRFTISSFTDEEWNEHCTGLVALTVGSQQVASQHDVRPLEFPTPAAAWYKAMRDVGYNFGELFQPQISIEAVAGSRQSRAHISFKEPKSSYPQSPYSVHPVSIDGCLQAGAPSLWKGIRSAVGGALVPAMIDDMSINSRGHIVEVGIATTSAVFTGVGSSEEAQNYRSNITVYDHETHLPLVQIKGLRYHKLDAHDDSADTHSFMRVAWKPDIAYMEGEALQRYFRSGDGKPKSVLELLIHRDPAVDVLEVNMSSDMESMWISNKASLEASGACGQYTLVTPDPASLFTLQSEFREVPGVRVVHANITDAAFDFSSLPTNYGLVIVRASNDDSAELQTALVNIQSLLGEDGFLLVHYSASLALDTETSTDSGASGSHFQVLGPEHEVVEKILQDAGYRSIRNVPQIVPSSDAYISELIAQPSAREALANDNGFTVRQLDVEHLGEIKSGSTVLIVDEAYKSVLCDVDQKQWHAIRTLTERDCRILWITAGAQLQVTNPQGALINGMARVIRAENPSAALTILDVEDVSNACAREAINKLLYDVNNGSVMEAEYVERSGVIHTSRVLLDGPVNVAQREDSQGGEFQTKHLHEHPSCVRMVCERPGILESLNFVEVAEGDLPLEDDFVEIDMHAAGLNYKDVATSLGLVPENQYMLGLEGAGVIRRLGAGKKAQKFRIGQRVVLIRRGSFGNKVQCPVEGVHAIPEWMTFEEAATLPVVYLAVIYGLFNLANIQKGSTVLIHSAAGGVGIAAMEVCRYVGAEIFATVGSEEKRVHLMEKYGLSNDRIFSSRNSEFAEEIMRITNDRGVDIVLNSLTGDLLDASWRIIADCGTMVEIGKKDILARKGLAMDPFNRNASFRAVDMSADSITRPVIAALLSQLFEMLNGRHVRPIEPRTVFPYSKIGDAIRYMRGGTHMGKIIISREAENSTPLVPIRPAKRVVHFRDDRSYLIVGGLKGLCGSLAVYLARNGAKHIAIMARSGYEDERSQAVLLDLHALGASPTLITGDVSKMEDVKKCFQSASPPIGGIIQGAMVLRDKTYEEMRVDEFHAATACKVQGTWNLHTAAQDLNLDLSFFTMLSSISGLVGQKGQANYAAANTFLDALAAYRHGRGLPASSVDLGVIEDVGYISERAAVAARLNTAIWKPINEALLHRIVRASLLQQSSRPLHVASAPHMVTGIPHPQPVDAPLVADPRFRGLRQTAAAGTHAAAGDASSEVRSLLALAASPAVDKHALLAAAVGVINGHFMKSLGLGEPMEPAKPLTVYGLDSLAAMEFRNWLRKELQVSVTTLEIVGAKTLNAIGEKMLGVALAALAFVLDGEQLLRTVVRMPLAPGHDVAAAICQGDVAREARPQRRVGAVNRLEQHRVARPDNGLGHLVEDCGAQVARVLGEDHDALGPEALGELHGEEPVGGLADGVVAVAVERGVVELVGRDAVGGGLGVDEHAAAEDDAHGGRGCVVVFGSSLERRREQLGQEKAAHAVDLHVQLEAGARARFGRGGGHAGIVEQDVQARLLGQERERARLDGGQVGVVEVEEDQGAAGHLGRGVGAPDAGHGLVGFGGRARGHVDAGARVVEDARQLVSDAGGGARDEHDAARLRRQVGLGERGAGAGPQLRPEALERVHGGGG</sequence>
<dbReference type="InterPro" id="IPR014030">
    <property type="entry name" value="Ketoacyl_synth_N"/>
</dbReference>
<dbReference type="Gene3D" id="1.10.1200.10">
    <property type="entry name" value="ACP-like"/>
    <property type="match status" value="1"/>
</dbReference>
<dbReference type="InterPro" id="IPR020841">
    <property type="entry name" value="PKS_Beta-ketoAc_synthase_dom"/>
</dbReference>
<evidence type="ECO:0000259" key="8">
    <source>
        <dbReference type="PROSITE" id="PS50075"/>
    </source>
</evidence>
<dbReference type="Pfam" id="PF13602">
    <property type="entry name" value="ADH_zinc_N_2"/>
    <property type="match status" value="1"/>
</dbReference>
<accession>A0A177CGU4</accession>
<dbReference type="PROSITE" id="PS50075">
    <property type="entry name" value="CARRIER"/>
    <property type="match status" value="1"/>
</dbReference>
<dbReference type="Pfam" id="PF00698">
    <property type="entry name" value="Acyl_transf_1"/>
    <property type="match status" value="1"/>
</dbReference>
<organism evidence="11 12">
    <name type="scientific">Paraphaeosphaeria sporulosa</name>
    <dbReference type="NCBI Taxonomy" id="1460663"/>
    <lineage>
        <taxon>Eukaryota</taxon>
        <taxon>Fungi</taxon>
        <taxon>Dikarya</taxon>
        <taxon>Ascomycota</taxon>
        <taxon>Pezizomycotina</taxon>
        <taxon>Dothideomycetes</taxon>
        <taxon>Pleosporomycetidae</taxon>
        <taxon>Pleosporales</taxon>
        <taxon>Massarineae</taxon>
        <taxon>Didymosphaeriaceae</taxon>
        <taxon>Paraphaeosphaeria</taxon>
    </lineage>
</organism>
<dbReference type="GeneID" id="28764875"/>
<evidence type="ECO:0000313" key="11">
    <source>
        <dbReference type="EMBL" id="OAG06566.1"/>
    </source>
</evidence>
<dbReference type="InterPro" id="IPR042104">
    <property type="entry name" value="PKS_dehydratase_sf"/>
</dbReference>
<evidence type="ECO:0000313" key="12">
    <source>
        <dbReference type="Proteomes" id="UP000077069"/>
    </source>
</evidence>
<dbReference type="PANTHER" id="PTHR43775">
    <property type="entry name" value="FATTY ACID SYNTHASE"/>
    <property type="match status" value="1"/>
</dbReference>
<dbReference type="InterPro" id="IPR001227">
    <property type="entry name" value="Ac_transferase_dom_sf"/>
</dbReference>
<evidence type="ECO:0000256" key="7">
    <source>
        <dbReference type="SAM" id="MobiDB-lite"/>
    </source>
</evidence>
<dbReference type="SMART" id="SM00826">
    <property type="entry name" value="PKS_DH"/>
    <property type="match status" value="1"/>
</dbReference>
<keyword evidence="12" id="KW-1185">Reference proteome</keyword>
<protein>
    <submittedName>
        <fullName evidence="11">Uncharacterized protein</fullName>
    </submittedName>
</protein>
<dbReference type="GO" id="GO:0004312">
    <property type="term" value="F:fatty acid synthase activity"/>
    <property type="evidence" value="ECO:0007669"/>
    <property type="project" value="TreeGrafter"/>
</dbReference>
<keyword evidence="3" id="KW-0808">Transferase</keyword>
<dbReference type="SMART" id="SM00825">
    <property type="entry name" value="PKS_KS"/>
    <property type="match status" value="1"/>
</dbReference>
<keyword evidence="5" id="KW-0012">Acyltransferase</keyword>
<dbReference type="Pfam" id="PF21089">
    <property type="entry name" value="PKS_DH_N"/>
    <property type="match status" value="1"/>
</dbReference>
<feature type="domain" description="PKS/mFAS DH" evidence="10">
    <location>
        <begin position="838"/>
        <end position="1144"/>
    </location>
</feature>
<dbReference type="Gene3D" id="3.30.70.3290">
    <property type="match status" value="2"/>
</dbReference>
<evidence type="ECO:0000256" key="1">
    <source>
        <dbReference type="ARBA" id="ARBA00022450"/>
    </source>
</evidence>
<dbReference type="InterPro" id="IPR020807">
    <property type="entry name" value="PKS_DH"/>
</dbReference>
<dbReference type="SUPFAM" id="SSF47336">
    <property type="entry name" value="ACP-like"/>
    <property type="match status" value="1"/>
</dbReference>
<dbReference type="Pfam" id="PF16197">
    <property type="entry name" value="KAsynt_C_assoc"/>
    <property type="match status" value="1"/>
</dbReference>
<reference evidence="11 12" key="1">
    <citation type="submission" date="2016-05" db="EMBL/GenBank/DDBJ databases">
        <title>Comparative analysis of secretome profiles of manganese(II)-oxidizing ascomycete fungi.</title>
        <authorList>
            <consortium name="DOE Joint Genome Institute"/>
            <person name="Zeiner C.A."/>
            <person name="Purvine S.O."/>
            <person name="Zink E.M."/>
            <person name="Wu S."/>
            <person name="Pasa-Tolic L."/>
            <person name="Chaput D.L."/>
            <person name="Haridas S."/>
            <person name="Grigoriev I.V."/>
            <person name="Santelli C.M."/>
            <person name="Hansel C.M."/>
        </authorList>
    </citation>
    <scope>NUCLEOTIDE SEQUENCE [LARGE SCALE GENOMIC DNA]</scope>
    <source>
        <strain evidence="11 12">AP3s5-JAC2a</strain>
    </source>
</reference>
<dbReference type="InterPro" id="IPR011032">
    <property type="entry name" value="GroES-like_sf"/>
</dbReference>
<evidence type="ECO:0000256" key="6">
    <source>
        <dbReference type="PROSITE-ProRule" id="PRU01363"/>
    </source>
</evidence>
<dbReference type="GO" id="GO:0016491">
    <property type="term" value="F:oxidoreductase activity"/>
    <property type="evidence" value="ECO:0007669"/>
    <property type="project" value="InterPro"/>
</dbReference>
<dbReference type="InterPro" id="IPR049900">
    <property type="entry name" value="PKS_mFAS_DH"/>
</dbReference>
<feature type="domain" description="Carrier" evidence="8">
    <location>
        <begin position="2178"/>
        <end position="2254"/>
    </location>
</feature>
<proteinExistence type="predicted"/>
<dbReference type="CDD" id="cd00833">
    <property type="entry name" value="PKS"/>
    <property type="match status" value="1"/>
</dbReference>
<dbReference type="InterPro" id="IPR049551">
    <property type="entry name" value="PKS_DH_C"/>
</dbReference>
<feature type="region of interest" description="Disordered" evidence="7">
    <location>
        <begin position="2547"/>
        <end position="2572"/>
    </location>
</feature>
<dbReference type="OrthoDB" id="329835at2759"/>
<dbReference type="InterPro" id="IPR029063">
    <property type="entry name" value="SAM-dependent_MTases_sf"/>
</dbReference>
<feature type="active site" description="Proton donor; for dehydratase activity" evidence="6">
    <location>
        <position position="1050"/>
    </location>
</feature>
<dbReference type="Pfam" id="PF08659">
    <property type="entry name" value="KR"/>
    <property type="match status" value="1"/>
</dbReference>
<dbReference type="InterPro" id="IPR020843">
    <property type="entry name" value="ER"/>
</dbReference>
<dbReference type="InterPro" id="IPR020806">
    <property type="entry name" value="PKS_PP-bd"/>
</dbReference>
<dbReference type="InterPro" id="IPR009081">
    <property type="entry name" value="PP-bd_ACP"/>
</dbReference>
<dbReference type="InterPro" id="IPR056501">
    <property type="entry name" value="NAD-bd_HRPKS_sdrA"/>
</dbReference>
<dbReference type="Gene3D" id="3.10.129.110">
    <property type="entry name" value="Polyketide synthase dehydratase"/>
    <property type="match status" value="1"/>
</dbReference>
<dbReference type="InterPro" id="IPR013968">
    <property type="entry name" value="PKS_KR"/>
</dbReference>
<dbReference type="InterPro" id="IPR049552">
    <property type="entry name" value="PKS_DH_N"/>
</dbReference>
<dbReference type="InParanoid" id="A0A177CGU4"/>
<dbReference type="RefSeq" id="XP_018036931.1">
    <property type="nucleotide sequence ID" value="XM_018181389.1"/>
</dbReference>
<dbReference type="SUPFAM" id="SSF52151">
    <property type="entry name" value="FabD/lysophospholipase-like"/>
    <property type="match status" value="1"/>
</dbReference>
<evidence type="ECO:0000256" key="3">
    <source>
        <dbReference type="ARBA" id="ARBA00022679"/>
    </source>
</evidence>
<dbReference type="Pfam" id="PF14765">
    <property type="entry name" value="PS-DH"/>
    <property type="match status" value="1"/>
</dbReference>
<dbReference type="Pfam" id="PF00550">
    <property type="entry name" value="PP-binding"/>
    <property type="match status" value="1"/>
</dbReference>
<dbReference type="Pfam" id="PF00109">
    <property type="entry name" value="ketoacyl-synt"/>
    <property type="match status" value="1"/>
</dbReference>
<dbReference type="PANTHER" id="PTHR43775:SF18">
    <property type="entry name" value="ENZYME, PUTATIVE (JCVI)-RELATED"/>
    <property type="match status" value="1"/>
</dbReference>
<feature type="region of interest" description="N-terminal hotdog fold" evidence="6">
    <location>
        <begin position="838"/>
        <end position="974"/>
    </location>
</feature>
<evidence type="ECO:0000256" key="2">
    <source>
        <dbReference type="ARBA" id="ARBA00022553"/>
    </source>
</evidence>
<dbReference type="SMART" id="SM00822">
    <property type="entry name" value="PKS_KR"/>
    <property type="match status" value="1"/>
</dbReference>
<dbReference type="EMBL" id="KV441551">
    <property type="protein sequence ID" value="OAG06566.1"/>
    <property type="molecule type" value="Genomic_DNA"/>
</dbReference>
<dbReference type="Gene3D" id="3.40.50.720">
    <property type="entry name" value="NAD(P)-binding Rossmann-like Domain"/>
    <property type="match status" value="2"/>
</dbReference>
<dbReference type="InterPro" id="IPR036736">
    <property type="entry name" value="ACP-like_sf"/>
</dbReference>
<dbReference type="Proteomes" id="UP000077069">
    <property type="component" value="Unassembled WGS sequence"/>
</dbReference>
<evidence type="ECO:0000259" key="10">
    <source>
        <dbReference type="PROSITE" id="PS52019"/>
    </source>
</evidence>
<dbReference type="InterPro" id="IPR013154">
    <property type="entry name" value="ADH-like_N"/>
</dbReference>
<gene>
    <name evidence="11" type="ORF">CC84DRAFT_1195088</name>
</gene>
<dbReference type="SMART" id="SM00823">
    <property type="entry name" value="PKS_PP"/>
    <property type="match status" value="1"/>
</dbReference>
<dbReference type="GO" id="GO:1901336">
    <property type="term" value="P:lactone biosynthetic process"/>
    <property type="evidence" value="ECO:0007669"/>
    <property type="project" value="UniProtKB-ARBA"/>
</dbReference>
<dbReference type="GO" id="GO:0031177">
    <property type="term" value="F:phosphopantetheine binding"/>
    <property type="evidence" value="ECO:0007669"/>
    <property type="project" value="InterPro"/>
</dbReference>
<dbReference type="PROSITE" id="PS52004">
    <property type="entry name" value="KS3_2"/>
    <property type="match status" value="1"/>
</dbReference>
<dbReference type="InterPro" id="IPR050091">
    <property type="entry name" value="PKS_NRPS_Biosynth_Enz"/>
</dbReference>
<feature type="region of interest" description="C-terminal hotdog fold" evidence="6">
    <location>
        <begin position="986"/>
        <end position="1144"/>
    </location>
</feature>
<dbReference type="InterPro" id="IPR014043">
    <property type="entry name" value="Acyl_transferase_dom"/>
</dbReference>
<keyword evidence="2" id="KW-0597">Phosphoprotein</keyword>
<dbReference type="SUPFAM" id="SSF51735">
    <property type="entry name" value="NAD(P)-binding Rossmann-fold domains"/>
    <property type="match status" value="2"/>
</dbReference>
<feature type="compositionally biased region" description="Basic and acidic residues" evidence="7">
    <location>
        <begin position="2562"/>
        <end position="2572"/>
    </location>
</feature>
<name>A0A177CGU4_9PLEO</name>